<comment type="caution">
    <text evidence="3">The sequence shown here is derived from an EMBL/GenBank/DDBJ whole genome shotgun (WGS) entry which is preliminary data.</text>
</comment>
<dbReference type="Pfam" id="PF02371">
    <property type="entry name" value="Transposase_20"/>
    <property type="match status" value="1"/>
</dbReference>
<reference evidence="4" key="1">
    <citation type="journal article" date="2019" name="Int. J. Syst. Evol. Microbiol.">
        <title>The Global Catalogue of Microorganisms (GCM) 10K type strain sequencing project: providing services to taxonomists for standard genome sequencing and annotation.</title>
        <authorList>
            <consortium name="The Broad Institute Genomics Platform"/>
            <consortium name="The Broad Institute Genome Sequencing Center for Infectious Disease"/>
            <person name="Wu L."/>
            <person name="Ma J."/>
        </authorList>
    </citation>
    <scope>NUCLEOTIDE SEQUENCE [LARGE SCALE GENOMIC DNA]</scope>
    <source>
        <strain evidence="4">JCM 17626</strain>
    </source>
</reference>
<dbReference type="Proteomes" id="UP001501772">
    <property type="component" value="Unassembled WGS sequence"/>
</dbReference>
<proteinExistence type="predicted"/>
<dbReference type="InterPro" id="IPR047650">
    <property type="entry name" value="Transpos_IS110"/>
</dbReference>
<dbReference type="InterPro" id="IPR003346">
    <property type="entry name" value="Transposase_20"/>
</dbReference>
<evidence type="ECO:0000313" key="4">
    <source>
        <dbReference type="Proteomes" id="UP001501772"/>
    </source>
</evidence>
<organism evidence="3 4">
    <name type="scientific">Pedobacter jeongneungensis</name>
    <dbReference type="NCBI Taxonomy" id="947309"/>
    <lineage>
        <taxon>Bacteria</taxon>
        <taxon>Pseudomonadati</taxon>
        <taxon>Bacteroidota</taxon>
        <taxon>Sphingobacteriia</taxon>
        <taxon>Sphingobacteriales</taxon>
        <taxon>Sphingobacteriaceae</taxon>
        <taxon>Pedobacter</taxon>
    </lineage>
</organism>
<evidence type="ECO:0000256" key="1">
    <source>
        <dbReference type="SAM" id="MobiDB-lite"/>
    </source>
</evidence>
<evidence type="ECO:0000259" key="2">
    <source>
        <dbReference type="Pfam" id="PF02371"/>
    </source>
</evidence>
<keyword evidence="4" id="KW-1185">Reference proteome</keyword>
<accession>A0ABP8BQG8</accession>
<dbReference type="PANTHER" id="PTHR33055:SF3">
    <property type="entry name" value="PUTATIVE TRANSPOSASE FOR IS117-RELATED"/>
    <property type="match status" value="1"/>
</dbReference>
<evidence type="ECO:0000313" key="3">
    <source>
        <dbReference type="EMBL" id="GAA4213343.1"/>
    </source>
</evidence>
<gene>
    <name evidence="3" type="ORF">GCM10022289_45440</name>
</gene>
<name>A0ABP8BQG8_9SPHI</name>
<sequence length="156" mass="17719">MEWITSVPNIGEKTALQIVIKTNEFRDISDPKKFACFAGIAPFPYESGKSVKQKTRVSHLSDGKMKSMLHLCAMGSLRSNPELLAYFKRKTETDGKNGMLVLNVIRYKLVLRIFACVKGERMFRNDYQPKAIEPDNDPATNNEPDQVYEKTLVLSD</sequence>
<feature type="domain" description="Transposase IS116/IS110/IS902 C-terminal" evidence="2">
    <location>
        <begin position="3"/>
        <end position="87"/>
    </location>
</feature>
<feature type="region of interest" description="Disordered" evidence="1">
    <location>
        <begin position="128"/>
        <end position="148"/>
    </location>
</feature>
<dbReference type="EMBL" id="BAABBY010000015">
    <property type="protein sequence ID" value="GAA4213343.1"/>
    <property type="molecule type" value="Genomic_DNA"/>
</dbReference>
<protein>
    <recommendedName>
        <fullName evidence="2">Transposase IS116/IS110/IS902 C-terminal domain-containing protein</fullName>
    </recommendedName>
</protein>
<dbReference type="PANTHER" id="PTHR33055">
    <property type="entry name" value="TRANSPOSASE FOR INSERTION SEQUENCE ELEMENT IS1111A"/>
    <property type="match status" value="1"/>
</dbReference>